<evidence type="ECO:0008006" key="3">
    <source>
        <dbReference type="Google" id="ProtNLM"/>
    </source>
</evidence>
<accession>A0ABY6CLI3</accession>
<keyword evidence="2" id="KW-1185">Reference proteome</keyword>
<evidence type="ECO:0000313" key="1">
    <source>
        <dbReference type="EMBL" id="UXP31374.1"/>
    </source>
</evidence>
<dbReference type="PROSITE" id="PS51257">
    <property type="entry name" value="PROKAR_LIPOPROTEIN"/>
    <property type="match status" value="1"/>
</dbReference>
<evidence type="ECO:0000313" key="2">
    <source>
        <dbReference type="Proteomes" id="UP001065174"/>
    </source>
</evidence>
<reference evidence="1" key="1">
    <citation type="submission" date="2022-09" db="EMBL/GenBank/DDBJ databases">
        <title>Comparative genomics and taxonomic characterization of three novel marine species of genus Reichenbachiella exhibiting antioxidant and polysaccharide degradation activities.</title>
        <authorList>
            <person name="Muhammad N."/>
            <person name="Lee Y.-J."/>
            <person name="Ko J."/>
            <person name="Kim S.-G."/>
        </authorList>
    </citation>
    <scope>NUCLEOTIDE SEQUENCE</scope>
    <source>
        <strain evidence="1">BKB1-1</strain>
    </source>
</reference>
<protein>
    <recommendedName>
        <fullName evidence="3">Lipoprotein</fullName>
    </recommendedName>
</protein>
<dbReference type="RefSeq" id="WP_262308813.1">
    <property type="nucleotide sequence ID" value="NZ_CP106679.1"/>
</dbReference>
<dbReference type="EMBL" id="CP106679">
    <property type="protein sequence ID" value="UXP31374.1"/>
    <property type="molecule type" value="Genomic_DNA"/>
</dbReference>
<sequence length="124" mass="14574">MYSTKQYIVFFIFCALLFSCRGKQHLEQTTIDSALWAEDIKTCGDYRNTVVEQIAEVNKTLSGLRESEVMDILGKPYQILLHNRNEKFFEYKLRCDSLYEDQNLRIRFNALGYANESLVVKKEN</sequence>
<gene>
    <name evidence="1" type="ORF">N6H18_13545</name>
</gene>
<organism evidence="1 2">
    <name type="scientific">Reichenbachiella agarivorans</name>
    <dbReference type="NCBI Taxonomy" id="2979464"/>
    <lineage>
        <taxon>Bacteria</taxon>
        <taxon>Pseudomonadati</taxon>
        <taxon>Bacteroidota</taxon>
        <taxon>Cytophagia</taxon>
        <taxon>Cytophagales</taxon>
        <taxon>Reichenbachiellaceae</taxon>
        <taxon>Reichenbachiella</taxon>
    </lineage>
</organism>
<proteinExistence type="predicted"/>
<dbReference type="Proteomes" id="UP001065174">
    <property type="component" value="Chromosome"/>
</dbReference>
<name>A0ABY6CLI3_9BACT</name>